<accession>A0ABR8XW85</accession>
<proteinExistence type="predicted"/>
<feature type="transmembrane region" description="Helical" evidence="1">
    <location>
        <begin position="12"/>
        <end position="36"/>
    </location>
</feature>
<comment type="caution">
    <text evidence="2">The sequence shown here is derived from an EMBL/GenBank/DDBJ whole genome shotgun (WGS) entry which is preliminary data.</text>
</comment>
<evidence type="ECO:0000256" key="1">
    <source>
        <dbReference type="SAM" id="Phobius"/>
    </source>
</evidence>
<feature type="transmembrane region" description="Helical" evidence="1">
    <location>
        <begin position="42"/>
        <end position="64"/>
    </location>
</feature>
<dbReference type="RefSeq" id="WP_191699161.1">
    <property type="nucleotide sequence ID" value="NZ_JACSPZ010000002.1"/>
</dbReference>
<keyword evidence="3" id="KW-1185">Reference proteome</keyword>
<keyword evidence="1" id="KW-0812">Transmembrane</keyword>
<dbReference type="Proteomes" id="UP000619101">
    <property type="component" value="Unassembled WGS sequence"/>
</dbReference>
<keyword evidence="1" id="KW-0472">Membrane</keyword>
<reference evidence="2 3" key="1">
    <citation type="submission" date="2020-08" db="EMBL/GenBank/DDBJ databases">
        <title>A Genomic Blueprint of the Chicken Gut Microbiome.</title>
        <authorList>
            <person name="Gilroy R."/>
            <person name="Ravi A."/>
            <person name="Getino M."/>
            <person name="Pursley I."/>
            <person name="Horton D.L."/>
            <person name="Alikhan N.-F."/>
            <person name="Baker D."/>
            <person name="Gharbi K."/>
            <person name="Hall N."/>
            <person name="Watson M."/>
            <person name="Adriaenssens E.M."/>
            <person name="Foster-Nyarko E."/>
            <person name="Jarju S."/>
            <person name="Secka A."/>
            <person name="Antonio M."/>
            <person name="Oren A."/>
            <person name="Chaudhuri R."/>
            <person name="La Ragione R.M."/>
            <person name="Hildebrand F."/>
            <person name="Pallen M.J."/>
        </authorList>
    </citation>
    <scope>NUCLEOTIDE SEQUENCE [LARGE SCALE GENOMIC DNA]</scope>
    <source>
        <strain evidence="2 3">A46</strain>
    </source>
</reference>
<gene>
    <name evidence="2" type="ORF">H9635_05590</name>
</gene>
<keyword evidence="1" id="KW-1133">Transmembrane helix</keyword>
<dbReference type="EMBL" id="JACSPZ010000002">
    <property type="protein sequence ID" value="MBD8036208.1"/>
    <property type="molecule type" value="Genomic_DNA"/>
</dbReference>
<organism evidence="2 3">
    <name type="scientific">Solibacillus faecavium</name>
    <dbReference type="NCBI Taxonomy" id="2762221"/>
    <lineage>
        <taxon>Bacteria</taxon>
        <taxon>Bacillati</taxon>
        <taxon>Bacillota</taxon>
        <taxon>Bacilli</taxon>
        <taxon>Bacillales</taxon>
        <taxon>Caryophanaceae</taxon>
        <taxon>Solibacillus</taxon>
    </lineage>
</organism>
<evidence type="ECO:0000313" key="3">
    <source>
        <dbReference type="Proteomes" id="UP000619101"/>
    </source>
</evidence>
<evidence type="ECO:0000313" key="2">
    <source>
        <dbReference type="EMBL" id="MBD8036208.1"/>
    </source>
</evidence>
<protein>
    <submittedName>
        <fullName evidence="2">Uncharacterized protein</fullName>
    </submittedName>
</protein>
<sequence>MKKYINKENEVQFYYAFIYIGFFQALLTGIVVIQGISEGRGIGYISFFSAGVVISIWLGINSLIKYNKKKI</sequence>
<name>A0ABR8XW85_9BACL</name>